<name>V4KM75_EUTSA</name>
<accession>V4KM75</accession>
<organism evidence="1 2">
    <name type="scientific">Eutrema salsugineum</name>
    <name type="common">Saltwater cress</name>
    <name type="synonym">Sisymbrium salsugineum</name>
    <dbReference type="NCBI Taxonomy" id="72664"/>
    <lineage>
        <taxon>Eukaryota</taxon>
        <taxon>Viridiplantae</taxon>
        <taxon>Streptophyta</taxon>
        <taxon>Embryophyta</taxon>
        <taxon>Tracheophyta</taxon>
        <taxon>Spermatophyta</taxon>
        <taxon>Magnoliopsida</taxon>
        <taxon>eudicotyledons</taxon>
        <taxon>Gunneridae</taxon>
        <taxon>Pentapetalae</taxon>
        <taxon>rosids</taxon>
        <taxon>malvids</taxon>
        <taxon>Brassicales</taxon>
        <taxon>Brassicaceae</taxon>
        <taxon>Eutremeae</taxon>
        <taxon>Eutrema</taxon>
    </lineage>
</organism>
<dbReference type="Gramene" id="ESQ32364">
    <property type="protein sequence ID" value="ESQ32364"/>
    <property type="gene ID" value="EUTSA_v10005539mg"/>
</dbReference>
<dbReference type="KEGG" id="eus:EUTSA_v10005539mg"/>
<sequence>MSLKKQNDQNEKNLRNQVLVTPQEEGMYSGEGTIGFCNGRDVQFSTHHINNIPQLSLQQQSTNPNLMTQLISPLGHHHHDGVSVAISGRSMLMAHQHQHHQHHQNSEFTCIENEAESLVYKEDEDGIADLTRWLTQNLQDPVTVNDNQLSSNPQQMMNVYEIPESSILHIPSYTTSLEHTSFGHSSLLDQQETITMVDVGEFNYNNGHSVNSNLR</sequence>
<gene>
    <name evidence="1" type="ORF">EUTSA_v10005539mg</name>
</gene>
<proteinExistence type="predicted"/>
<evidence type="ECO:0000313" key="2">
    <source>
        <dbReference type="Proteomes" id="UP000030689"/>
    </source>
</evidence>
<evidence type="ECO:0000313" key="1">
    <source>
        <dbReference type="EMBL" id="ESQ32364.1"/>
    </source>
</evidence>
<protein>
    <submittedName>
        <fullName evidence="1">Uncharacterized protein</fullName>
    </submittedName>
</protein>
<dbReference type="Proteomes" id="UP000030689">
    <property type="component" value="Unassembled WGS sequence"/>
</dbReference>
<reference evidence="1 2" key="1">
    <citation type="journal article" date="2013" name="Front. Plant Sci.">
        <title>The Reference Genome of the Halophytic Plant Eutrema salsugineum.</title>
        <authorList>
            <person name="Yang R."/>
            <person name="Jarvis D.E."/>
            <person name="Chen H."/>
            <person name="Beilstein M.A."/>
            <person name="Grimwood J."/>
            <person name="Jenkins J."/>
            <person name="Shu S."/>
            <person name="Prochnik S."/>
            <person name="Xin M."/>
            <person name="Ma C."/>
            <person name="Schmutz J."/>
            <person name="Wing R.A."/>
            <person name="Mitchell-Olds T."/>
            <person name="Schumaker K.S."/>
            <person name="Wang X."/>
        </authorList>
    </citation>
    <scope>NUCLEOTIDE SEQUENCE [LARGE SCALE GENOMIC DNA]</scope>
</reference>
<dbReference type="OMA" id="NSEFTCI"/>
<keyword evidence="2" id="KW-1185">Reference proteome</keyword>
<dbReference type="EMBL" id="KI517748">
    <property type="protein sequence ID" value="ESQ32364.1"/>
    <property type="molecule type" value="Genomic_DNA"/>
</dbReference>
<dbReference type="AlphaFoldDB" id="V4KM75"/>